<comment type="cofactor">
    <cofactor evidence="1">
        <name>Zn(2+)</name>
        <dbReference type="ChEBI" id="CHEBI:29105"/>
    </cofactor>
</comment>
<evidence type="ECO:0000256" key="5">
    <source>
        <dbReference type="ARBA" id="ARBA00022833"/>
    </source>
</evidence>
<dbReference type="InterPro" id="IPR050072">
    <property type="entry name" value="Peptidase_M20A"/>
</dbReference>
<evidence type="ECO:0000259" key="6">
    <source>
        <dbReference type="Pfam" id="PF07687"/>
    </source>
</evidence>
<accession>A0A381PA89</accession>
<dbReference type="AlphaFoldDB" id="A0A381PA89"/>
<sequence length="450" mass="49497">MAAEREGRTHKTIDLLQTLIRNACVNDGTTASGNEVRNSDALESFLEGPGIEIETFEPTPGRKSLVARIAGTDAKSPSLCLMGHTDVVPVNPDGWTRDPFGGELVDGEVWGRGAVDMLNLTSSQAVAFRYLADSDFRPSGDLIYFAVADEESGSAHGAQWMADHHPEAIMADYVLTENGGLHTGPSDNPWIGINVGEKGVAWRKIRIKGTPGHGSAPFKSDNALVRSAAVVQRLADYRPPAQFHELWRQQVDILDVDQETKEIMLDADRIEDWLDAHPVDGVARHFYSCTHTTFSPNVAESDRRMKTNVIPDQIDINVDIRTLPGESTAEVQQHLDEALGDLSDQVEVEIIMNDPASISQVDNPLWDTIQKAVNQPFPTARLSPQLIVGFTDARVYRNLGSVAYGAGLFSPDLKASDFMSRFHGHDERIDVESLSLTTQFWLDVCHDFLG</sequence>
<feature type="domain" description="Peptidase M20 dimerisation" evidence="6">
    <location>
        <begin position="195"/>
        <end position="343"/>
    </location>
</feature>
<evidence type="ECO:0000256" key="3">
    <source>
        <dbReference type="ARBA" id="ARBA00022723"/>
    </source>
</evidence>
<comment type="similarity">
    <text evidence="2">Belongs to the peptidase M20A family.</text>
</comment>
<name>A0A381PA89_9ZZZZ</name>
<evidence type="ECO:0000256" key="2">
    <source>
        <dbReference type="ARBA" id="ARBA00006247"/>
    </source>
</evidence>
<dbReference type="SUPFAM" id="SSF55031">
    <property type="entry name" value="Bacterial exopeptidase dimerisation domain"/>
    <property type="match status" value="1"/>
</dbReference>
<dbReference type="Gene3D" id="3.30.70.360">
    <property type="match status" value="1"/>
</dbReference>
<dbReference type="Pfam" id="PF01546">
    <property type="entry name" value="Peptidase_M20"/>
    <property type="match status" value="1"/>
</dbReference>
<dbReference type="InterPro" id="IPR036264">
    <property type="entry name" value="Bact_exopeptidase_dim_dom"/>
</dbReference>
<keyword evidence="3" id="KW-0479">Metal-binding</keyword>
<dbReference type="InterPro" id="IPR002933">
    <property type="entry name" value="Peptidase_M20"/>
</dbReference>
<dbReference type="InterPro" id="IPR011650">
    <property type="entry name" value="Peptidase_M20_dimer"/>
</dbReference>
<keyword evidence="4" id="KW-0378">Hydrolase</keyword>
<organism evidence="7">
    <name type="scientific">marine metagenome</name>
    <dbReference type="NCBI Taxonomy" id="408172"/>
    <lineage>
        <taxon>unclassified sequences</taxon>
        <taxon>metagenomes</taxon>
        <taxon>ecological metagenomes</taxon>
    </lineage>
</organism>
<dbReference type="PANTHER" id="PTHR43808">
    <property type="entry name" value="ACETYLORNITHINE DEACETYLASE"/>
    <property type="match status" value="1"/>
</dbReference>
<proteinExistence type="inferred from homology"/>
<dbReference type="Pfam" id="PF07687">
    <property type="entry name" value="M20_dimer"/>
    <property type="match status" value="1"/>
</dbReference>
<protein>
    <recommendedName>
        <fullName evidence="6">Peptidase M20 dimerisation domain-containing protein</fullName>
    </recommendedName>
</protein>
<evidence type="ECO:0000256" key="1">
    <source>
        <dbReference type="ARBA" id="ARBA00001947"/>
    </source>
</evidence>
<dbReference type="Gene3D" id="3.40.630.10">
    <property type="entry name" value="Zn peptidases"/>
    <property type="match status" value="1"/>
</dbReference>
<dbReference type="GO" id="GO:0046872">
    <property type="term" value="F:metal ion binding"/>
    <property type="evidence" value="ECO:0007669"/>
    <property type="project" value="UniProtKB-KW"/>
</dbReference>
<evidence type="ECO:0000313" key="7">
    <source>
        <dbReference type="EMBL" id="SUZ63895.1"/>
    </source>
</evidence>
<dbReference type="EMBL" id="UINC01000927">
    <property type="protein sequence ID" value="SUZ63895.1"/>
    <property type="molecule type" value="Genomic_DNA"/>
</dbReference>
<keyword evidence="5" id="KW-0862">Zinc</keyword>
<dbReference type="Gene3D" id="1.10.150.900">
    <property type="match status" value="1"/>
</dbReference>
<dbReference type="PANTHER" id="PTHR43808:SF8">
    <property type="entry name" value="PEPTIDASE M20 DIMERISATION DOMAIN-CONTAINING PROTEIN"/>
    <property type="match status" value="1"/>
</dbReference>
<dbReference type="GO" id="GO:0016787">
    <property type="term" value="F:hydrolase activity"/>
    <property type="evidence" value="ECO:0007669"/>
    <property type="project" value="UniProtKB-KW"/>
</dbReference>
<evidence type="ECO:0000256" key="4">
    <source>
        <dbReference type="ARBA" id="ARBA00022801"/>
    </source>
</evidence>
<dbReference type="SUPFAM" id="SSF53187">
    <property type="entry name" value="Zn-dependent exopeptidases"/>
    <property type="match status" value="1"/>
</dbReference>
<gene>
    <name evidence="7" type="ORF">METZ01_LOCUS16749</name>
</gene>
<reference evidence="7" key="1">
    <citation type="submission" date="2018-05" db="EMBL/GenBank/DDBJ databases">
        <authorList>
            <person name="Lanie J.A."/>
            <person name="Ng W.-L."/>
            <person name="Kazmierczak K.M."/>
            <person name="Andrzejewski T.M."/>
            <person name="Davidsen T.M."/>
            <person name="Wayne K.J."/>
            <person name="Tettelin H."/>
            <person name="Glass J.I."/>
            <person name="Rusch D."/>
            <person name="Podicherti R."/>
            <person name="Tsui H.-C.T."/>
            <person name="Winkler M.E."/>
        </authorList>
    </citation>
    <scope>NUCLEOTIDE SEQUENCE</scope>
</reference>